<reference evidence="3" key="2">
    <citation type="submission" date="2025-08" db="UniProtKB">
        <authorList>
            <consortium name="RefSeq"/>
        </authorList>
    </citation>
    <scope>IDENTIFICATION</scope>
    <source>
        <tissue evidence="3">Etiolated seedlings</tissue>
    </source>
</reference>
<gene>
    <name evidence="3" type="primary">LOC101512902</name>
</gene>
<keyword evidence="2" id="KW-1185">Reference proteome</keyword>
<dbReference type="RefSeq" id="XP_027192868.1">
    <property type="nucleotide sequence ID" value="XM_027337067.1"/>
</dbReference>
<name>A0A3Q7XWF0_CICAR</name>
<dbReference type="PANTHER" id="PTHR44489:SF14">
    <property type="entry name" value="ZINC FINGER CCCH DOMAIN-CONTAINING PROTEIN 59-RELATED"/>
    <property type="match status" value="1"/>
</dbReference>
<dbReference type="GeneID" id="101512902"/>
<protein>
    <submittedName>
        <fullName evidence="3">Uncharacterized protein LOC101512902 isoform X1</fullName>
    </submittedName>
</protein>
<dbReference type="InterPro" id="IPR044715">
    <property type="entry name" value="WDR86-like"/>
</dbReference>
<evidence type="ECO:0000313" key="3">
    <source>
        <dbReference type="RefSeq" id="XP_027192868.1"/>
    </source>
</evidence>
<feature type="repeat" description="WD" evidence="1">
    <location>
        <begin position="35"/>
        <end position="64"/>
    </location>
</feature>
<dbReference type="Pfam" id="PF00400">
    <property type="entry name" value="WD40"/>
    <property type="match status" value="1"/>
</dbReference>
<dbReference type="PaxDb" id="3827-XP_004510880.1"/>
<dbReference type="Proteomes" id="UP000087171">
    <property type="component" value="Chromosome Ca7"/>
</dbReference>
<evidence type="ECO:0000256" key="1">
    <source>
        <dbReference type="PROSITE-ProRule" id="PRU00221"/>
    </source>
</evidence>
<dbReference type="PANTHER" id="PTHR44489">
    <property type="match status" value="1"/>
</dbReference>
<dbReference type="OrthoDB" id="59941at2759"/>
<dbReference type="SUPFAM" id="SSF50978">
    <property type="entry name" value="WD40 repeat-like"/>
    <property type="match status" value="1"/>
</dbReference>
<dbReference type="STRING" id="3827.A0A3Q7XWF0"/>
<accession>A0A3Q7XWF0</accession>
<dbReference type="InterPro" id="IPR036322">
    <property type="entry name" value="WD40_repeat_dom_sf"/>
</dbReference>
<dbReference type="InterPro" id="IPR001680">
    <property type="entry name" value="WD40_rpt"/>
</dbReference>
<keyword evidence="1" id="KW-0853">WD repeat</keyword>
<evidence type="ECO:0000313" key="2">
    <source>
        <dbReference type="Proteomes" id="UP000087171"/>
    </source>
</evidence>
<sequence length="138" mass="16029">MDENCVYGDALSTLTKLQGHKKVWNLDTFECTVTLHGHTGPVTSLRCWDNFLLSGSSDCTIKVWAATEEGPLKVIYSQNVENTRIWIDRGWFRWTLLPQRWYWFDDGLEMVERSQIGSILLSHEKDNLLLVFLHQLPC</sequence>
<reference evidence="2" key="1">
    <citation type="journal article" date="2013" name="Nat. Biotechnol.">
        <title>Draft genome sequence of chickpea (Cicer arietinum) provides a resource for trait improvement.</title>
        <authorList>
            <person name="Varshney R.K."/>
            <person name="Song C."/>
            <person name="Saxena R.K."/>
            <person name="Azam S."/>
            <person name="Yu S."/>
            <person name="Sharpe A.G."/>
            <person name="Cannon S."/>
            <person name="Baek J."/>
            <person name="Rosen B.D."/>
            <person name="Tar'an B."/>
            <person name="Millan T."/>
            <person name="Zhang X."/>
            <person name="Ramsay L.D."/>
            <person name="Iwata A."/>
            <person name="Wang Y."/>
            <person name="Nelson W."/>
            <person name="Farmer A.D."/>
            <person name="Gaur P.M."/>
            <person name="Soderlund C."/>
            <person name="Penmetsa R.V."/>
            <person name="Xu C."/>
            <person name="Bharti A.K."/>
            <person name="He W."/>
            <person name="Winter P."/>
            <person name="Zhao S."/>
            <person name="Hane J.K."/>
            <person name="Carrasquilla-Garcia N."/>
            <person name="Condie J.A."/>
            <person name="Upadhyaya H.D."/>
            <person name="Luo M.C."/>
            <person name="Thudi M."/>
            <person name="Gowda C.L."/>
            <person name="Singh N.P."/>
            <person name="Lichtenzveig J."/>
            <person name="Gali K.K."/>
            <person name="Rubio J."/>
            <person name="Nadarajan N."/>
            <person name="Dolezel J."/>
            <person name="Bansal K.C."/>
            <person name="Xu X."/>
            <person name="Edwards D."/>
            <person name="Zhang G."/>
            <person name="Kahl G."/>
            <person name="Gil J."/>
            <person name="Singh K.B."/>
            <person name="Datta S.K."/>
            <person name="Jackson S.A."/>
            <person name="Wang J."/>
            <person name="Cook D.R."/>
        </authorList>
    </citation>
    <scope>NUCLEOTIDE SEQUENCE [LARGE SCALE GENOMIC DNA]</scope>
    <source>
        <strain evidence="2">cv. CDC Frontier</strain>
    </source>
</reference>
<dbReference type="Gene3D" id="2.130.10.10">
    <property type="entry name" value="YVTN repeat-like/Quinoprotein amine dehydrogenase"/>
    <property type="match status" value="1"/>
</dbReference>
<dbReference type="AlphaFoldDB" id="A0A3Q7XWF0"/>
<dbReference type="PROSITE" id="PS50082">
    <property type="entry name" value="WD_REPEATS_2"/>
    <property type="match status" value="1"/>
</dbReference>
<organism evidence="2 3">
    <name type="scientific">Cicer arietinum</name>
    <name type="common">Chickpea</name>
    <name type="synonym">Garbanzo</name>
    <dbReference type="NCBI Taxonomy" id="3827"/>
    <lineage>
        <taxon>Eukaryota</taxon>
        <taxon>Viridiplantae</taxon>
        <taxon>Streptophyta</taxon>
        <taxon>Embryophyta</taxon>
        <taxon>Tracheophyta</taxon>
        <taxon>Spermatophyta</taxon>
        <taxon>Magnoliopsida</taxon>
        <taxon>eudicotyledons</taxon>
        <taxon>Gunneridae</taxon>
        <taxon>Pentapetalae</taxon>
        <taxon>rosids</taxon>
        <taxon>fabids</taxon>
        <taxon>Fabales</taxon>
        <taxon>Fabaceae</taxon>
        <taxon>Papilionoideae</taxon>
        <taxon>50 kb inversion clade</taxon>
        <taxon>NPAAA clade</taxon>
        <taxon>Hologalegina</taxon>
        <taxon>IRL clade</taxon>
        <taxon>Cicereae</taxon>
        <taxon>Cicer</taxon>
    </lineage>
</organism>
<dbReference type="SMART" id="SM00320">
    <property type="entry name" value="WD40"/>
    <property type="match status" value="1"/>
</dbReference>
<dbReference type="InterPro" id="IPR015943">
    <property type="entry name" value="WD40/YVTN_repeat-like_dom_sf"/>
</dbReference>
<dbReference type="PROSITE" id="PS50294">
    <property type="entry name" value="WD_REPEATS_REGION"/>
    <property type="match status" value="1"/>
</dbReference>
<proteinExistence type="predicted"/>